<feature type="region of interest" description="Disordered" evidence="1">
    <location>
        <begin position="66"/>
        <end position="92"/>
    </location>
</feature>
<dbReference type="RefSeq" id="XP_030368885.1">
    <property type="nucleotide sequence ID" value="XM_030513025.1"/>
</dbReference>
<reference evidence="4" key="1">
    <citation type="submission" date="2025-08" db="UniProtKB">
        <authorList>
            <consortium name="RefSeq"/>
        </authorList>
    </citation>
    <scope>IDENTIFICATION</scope>
    <source>
        <strain evidence="4">11010-0011.00</strain>
        <tissue evidence="4">Whole body</tissue>
    </source>
</reference>
<keyword evidence="2" id="KW-0732">Signal</keyword>
<feature type="compositionally biased region" description="Basic and acidic residues" evidence="1">
    <location>
        <begin position="390"/>
        <end position="402"/>
    </location>
</feature>
<feature type="compositionally biased region" description="Acidic residues" evidence="1">
    <location>
        <begin position="369"/>
        <end position="379"/>
    </location>
</feature>
<dbReference type="AlphaFoldDB" id="A0A6J2T0U8"/>
<evidence type="ECO:0000313" key="3">
    <source>
        <dbReference type="Proteomes" id="UP000504634"/>
    </source>
</evidence>
<name>A0A6J2T0U8_DROLE</name>
<dbReference type="GeneID" id="115619980"/>
<protein>
    <submittedName>
        <fullName evidence="4">Cylicin-2</fullName>
    </submittedName>
</protein>
<accession>A0A6J2T0U8</accession>
<feature type="compositionally biased region" description="Low complexity" evidence="1">
    <location>
        <begin position="245"/>
        <end position="260"/>
    </location>
</feature>
<feature type="chain" id="PRO_5026995495" evidence="2">
    <location>
        <begin position="22"/>
        <end position="426"/>
    </location>
</feature>
<evidence type="ECO:0000256" key="1">
    <source>
        <dbReference type="SAM" id="MobiDB-lite"/>
    </source>
</evidence>
<feature type="signal peptide" evidence="2">
    <location>
        <begin position="1"/>
        <end position="21"/>
    </location>
</feature>
<feature type="region of interest" description="Disordered" evidence="1">
    <location>
        <begin position="118"/>
        <end position="402"/>
    </location>
</feature>
<evidence type="ECO:0000256" key="2">
    <source>
        <dbReference type="SAM" id="SignalP"/>
    </source>
</evidence>
<gene>
    <name evidence="4" type="primary">LOC115619980</name>
</gene>
<evidence type="ECO:0000313" key="4">
    <source>
        <dbReference type="RefSeq" id="XP_030368885.1"/>
    </source>
</evidence>
<feature type="compositionally biased region" description="Basic and acidic residues" evidence="1">
    <location>
        <begin position="266"/>
        <end position="317"/>
    </location>
</feature>
<dbReference type="Proteomes" id="UP000504634">
    <property type="component" value="Unplaced"/>
</dbReference>
<feature type="compositionally biased region" description="Basic and acidic residues" evidence="1">
    <location>
        <begin position="226"/>
        <end position="242"/>
    </location>
</feature>
<dbReference type="OrthoDB" id="8069978at2759"/>
<organism evidence="3 4">
    <name type="scientific">Drosophila lebanonensis</name>
    <name type="common">Fruit fly</name>
    <name type="synonym">Scaptodrosophila lebanonensis</name>
    <dbReference type="NCBI Taxonomy" id="7225"/>
    <lineage>
        <taxon>Eukaryota</taxon>
        <taxon>Metazoa</taxon>
        <taxon>Ecdysozoa</taxon>
        <taxon>Arthropoda</taxon>
        <taxon>Hexapoda</taxon>
        <taxon>Insecta</taxon>
        <taxon>Pterygota</taxon>
        <taxon>Neoptera</taxon>
        <taxon>Endopterygota</taxon>
        <taxon>Diptera</taxon>
        <taxon>Brachycera</taxon>
        <taxon>Muscomorpha</taxon>
        <taxon>Ephydroidea</taxon>
        <taxon>Drosophilidae</taxon>
        <taxon>Scaptodrosophila</taxon>
    </lineage>
</organism>
<sequence>MPNTWPKVWLAIVLLVGVASTLPLGGDSGSTDAAESDEQLLEQLDGAAPLELVDQTEKVALVESEEVLHRDEEALNSSSGSSDEQTEAKRDKIYASLDQIRRKRFIEFKKVDDELRRARRNPIEDPDPVSTHNHNEPGDHPDQVAHEHLGDKHVLRLRRGSDKDESGSSEEKGEKKNKDESGSSEKKGEKKSKEQDSSEEQKKDEHEQARRRRAAESNASGSSEEPSDKKEKSHNSSEEQNKGESGQARSRRAAAANVRGSSEEVDEKKEKPQDSSEEQKKDEPEQAKSRRAVPDHARGSSEERDDKKSARPKRVPDQDSSSSSEENAEKKNKSNSADSSEEQQKPQQLQPETEAETETPARRRRSVEVQDEPDTQTDEEMLKAIGEPGHAADDEEKMKTSIEDYAQGCEVMEVNSKEANEATYME</sequence>
<proteinExistence type="predicted"/>
<feature type="compositionally biased region" description="Basic and acidic residues" evidence="1">
    <location>
        <begin position="133"/>
        <end position="208"/>
    </location>
</feature>
<keyword evidence="3" id="KW-1185">Reference proteome</keyword>